<accession>A0A9P4JWM9</accession>
<sequence>RFQIIIKLGFGLISTVWLCRDLKENRYLTLKIRVWFAQQGYDLERPNTEILITQHLNRTSLEHPGKKRVRRAIGSFQIMGDYRTRLCVLLYEPLGM</sequence>
<feature type="non-terminal residue" evidence="1">
    <location>
        <position position="1"/>
    </location>
</feature>
<feature type="non-terminal residue" evidence="1">
    <location>
        <position position="96"/>
    </location>
</feature>
<dbReference type="OrthoDB" id="5979581at2759"/>
<dbReference type="EMBL" id="ML993868">
    <property type="protein sequence ID" value="KAF2204837.1"/>
    <property type="molecule type" value="Genomic_DNA"/>
</dbReference>
<dbReference type="InterPro" id="IPR011009">
    <property type="entry name" value="Kinase-like_dom_sf"/>
</dbReference>
<protein>
    <submittedName>
        <fullName evidence="1">Uncharacterized protein</fullName>
    </submittedName>
</protein>
<proteinExistence type="predicted"/>
<keyword evidence="2" id="KW-1185">Reference proteome</keyword>
<evidence type="ECO:0000313" key="1">
    <source>
        <dbReference type="EMBL" id="KAF2204837.1"/>
    </source>
</evidence>
<name>A0A9P4JWM9_9PLEO</name>
<dbReference type="Gene3D" id="3.30.200.20">
    <property type="entry name" value="Phosphorylase Kinase, domain 1"/>
    <property type="match status" value="1"/>
</dbReference>
<comment type="caution">
    <text evidence="1">The sequence shown here is derived from an EMBL/GenBank/DDBJ whole genome shotgun (WGS) entry which is preliminary data.</text>
</comment>
<gene>
    <name evidence="1" type="ORF">GQ43DRAFT_342459</name>
</gene>
<dbReference type="Gene3D" id="1.10.510.10">
    <property type="entry name" value="Transferase(Phosphotransferase) domain 1"/>
    <property type="match status" value="1"/>
</dbReference>
<dbReference type="Proteomes" id="UP000799536">
    <property type="component" value="Unassembled WGS sequence"/>
</dbReference>
<dbReference type="SUPFAM" id="SSF56112">
    <property type="entry name" value="Protein kinase-like (PK-like)"/>
    <property type="match status" value="1"/>
</dbReference>
<evidence type="ECO:0000313" key="2">
    <source>
        <dbReference type="Proteomes" id="UP000799536"/>
    </source>
</evidence>
<dbReference type="AlphaFoldDB" id="A0A9P4JWM9"/>
<organism evidence="1 2">
    <name type="scientific">Delitschia confertaspora ATCC 74209</name>
    <dbReference type="NCBI Taxonomy" id="1513339"/>
    <lineage>
        <taxon>Eukaryota</taxon>
        <taxon>Fungi</taxon>
        <taxon>Dikarya</taxon>
        <taxon>Ascomycota</taxon>
        <taxon>Pezizomycotina</taxon>
        <taxon>Dothideomycetes</taxon>
        <taxon>Pleosporomycetidae</taxon>
        <taxon>Pleosporales</taxon>
        <taxon>Delitschiaceae</taxon>
        <taxon>Delitschia</taxon>
    </lineage>
</organism>
<reference evidence="1" key="1">
    <citation type="journal article" date="2020" name="Stud. Mycol.">
        <title>101 Dothideomycetes genomes: a test case for predicting lifestyles and emergence of pathogens.</title>
        <authorList>
            <person name="Haridas S."/>
            <person name="Albert R."/>
            <person name="Binder M."/>
            <person name="Bloem J."/>
            <person name="Labutti K."/>
            <person name="Salamov A."/>
            <person name="Andreopoulos B."/>
            <person name="Baker S."/>
            <person name="Barry K."/>
            <person name="Bills G."/>
            <person name="Bluhm B."/>
            <person name="Cannon C."/>
            <person name="Castanera R."/>
            <person name="Culley D."/>
            <person name="Daum C."/>
            <person name="Ezra D."/>
            <person name="Gonzalez J."/>
            <person name="Henrissat B."/>
            <person name="Kuo A."/>
            <person name="Liang C."/>
            <person name="Lipzen A."/>
            <person name="Lutzoni F."/>
            <person name="Magnuson J."/>
            <person name="Mondo S."/>
            <person name="Nolan M."/>
            <person name="Ohm R."/>
            <person name="Pangilinan J."/>
            <person name="Park H.-J."/>
            <person name="Ramirez L."/>
            <person name="Alfaro M."/>
            <person name="Sun H."/>
            <person name="Tritt A."/>
            <person name="Yoshinaga Y."/>
            <person name="Zwiers L.-H."/>
            <person name="Turgeon B."/>
            <person name="Goodwin S."/>
            <person name="Spatafora J."/>
            <person name="Crous P."/>
            <person name="Grigoriev I."/>
        </authorList>
    </citation>
    <scope>NUCLEOTIDE SEQUENCE</scope>
    <source>
        <strain evidence="1">ATCC 74209</strain>
    </source>
</reference>